<dbReference type="HOGENOM" id="CLU_025121_1_1_11"/>
<protein>
    <submittedName>
        <fullName evidence="2">Uncharacterized protein</fullName>
    </submittedName>
</protein>
<dbReference type="PATRIC" id="fig|633147.7.peg.224"/>
<gene>
    <name evidence="2" type="ordered locus">Olsu_1306</name>
</gene>
<feature type="transmembrane region" description="Helical" evidence="1">
    <location>
        <begin position="92"/>
        <end position="109"/>
    </location>
</feature>
<reference evidence="2 3" key="1">
    <citation type="journal article" date="2010" name="Stand. Genomic Sci.">
        <title>Complete genome sequence of Olsenella uli type strain (VPI D76D-27C).</title>
        <authorList>
            <person name="Goker M."/>
            <person name="Held B."/>
            <person name="Lucas S."/>
            <person name="Nolan M."/>
            <person name="Yasawong M."/>
            <person name="Glavina Del Rio T."/>
            <person name="Tice H."/>
            <person name="Cheng J.F."/>
            <person name="Bruce D."/>
            <person name="Detter J.C."/>
            <person name="Tapia R."/>
            <person name="Han C."/>
            <person name="Goodwin L."/>
            <person name="Pitluck S."/>
            <person name="Liolios K."/>
            <person name="Ivanova N."/>
            <person name="Mavromatis K."/>
            <person name="Mikhailova N."/>
            <person name="Pati A."/>
            <person name="Chen A."/>
            <person name="Palaniappan K."/>
            <person name="Land M."/>
            <person name="Hauser L."/>
            <person name="Chang Y.J."/>
            <person name="Jeffries C.D."/>
            <person name="Rohde M."/>
            <person name="Sikorski J."/>
            <person name="Pukall R."/>
            <person name="Woyke T."/>
            <person name="Bristow J."/>
            <person name="Eisen J.A."/>
            <person name="Markowitz V."/>
            <person name="Hugenholtz P."/>
            <person name="Kyrpides N.C."/>
            <person name="Klenk H.P."/>
            <person name="Lapidus A."/>
        </authorList>
    </citation>
    <scope>NUCLEOTIDE SEQUENCE [LARGE SCALE GENOMIC DNA]</scope>
    <source>
        <strain evidence="3">ATCC 49627 / DSM 7084 / CIP 109912 / JCM 12494 / NCIMB 702895 / VPI D76D-27C</strain>
    </source>
</reference>
<name>E1QWA8_OLSUV</name>
<dbReference type="Proteomes" id="UP000000333">
    <property type="component" value="Chromosome"/>
</dbReference>
<keyword evidence="1" id="KW-1133">Transmembrane helix</keyword>
<feature type="transmembrane region" description="Helical" evidence="1">
    <location>
        <begin position="159"/>
        <end position="186"/>
    </location>
</feature>
<accession>E1QWA8</accession>
<keyword evidence="1" id="KW-0812">Transmembrane</keyword>
<sequence length="501" mass="53599">MAPFGSRDWAATGCGALLALLWCVFADPWFLSGILVLAGGVTLTISILGFFAAAIALGGRRAHLSRESAMLLVLVVVLACVPAVTMDPAVRCANAFVLAAACMLEYLLLSGCPVDVATSARGGVDALAFFVRSQFAHMLDPIRTITSDRGGSTRRTGSVLLSLLVTVAVLLVVLPLLASADAVFGSVLGDALSWLEDSLGMNVLRVVRYAFVALAATSLLLSLMRSDASTRKLPPRVVRAADPAAVAPLLVVLDLVYLLFAVIQFAYLFGGASAPTMHGGYAEYARSGFFQLVEVAAINLTIVVVTLWARRDAPRSIVVQLAQVVLLGETLVVDASAAWRMGLYVSHYGLSELRAFTYLGMVAIAALALLVVVRVLRPVFPLYRSAMVTLFALWCAFALSGVDRWVVRYNVEGYASGSVHEIDLDYLVDISPDAADELENLSRGPVGSDSVLARRIDEVLARSGYGFAGEGLFGSFGSELGYRRVEWWQASVPIILRGWTR</sequence>
<dbReference type="OrthoDB" id="9767931at2"/>
<feature type="transmembrane region" description="Helical" evidence="1">
    <location>
        <begin position="388"/>
        <end position="407"/>
    </location>
</feature>
<feature type="transmembrane region" description="Helical" evidence="1">
    <location>
        <begin position="206"/>
        <end position="224"/>
    </location>
</feature>
<feature type="transmembrane region" description="Helical" evidence="1">
    <location>
        <begin position="69"/>
        <end position="86"/>
    </location>
</feature>
<dbReference type="InterPro" id="IPR025291">
    <property type="entry name" value="DUF4153"/>
</dbReference>
<feature type="transmembrane region" description="Helical" evidence="1">
    <location>
        <begin position="36"/>
        <end position="57"/>
    </location>
</feature>
<feature type="transmembrane region" description="Helical" evidence="1">
    <location>
        <begin position="355"/>
        <end position="376"/>
    </location>
</feature>
<dbReference type="AlphaFoldDB" id="E1QWA8"/>
<dbReference type="eggNOG" id="COG2205">
    <property type="taxonomic scope" value="Bacteria"/>
</dbReference>
<feature type="transmembrane region" description="Helical" evidence="1">
    <location>
        <begin position="289"/>
        <end position="309"/>
    </location>
</feature>
<keyword evidence="1" id="KW-0472">Membrane</keyword>
<evidence type="ECO:0000256" key="1">
    <source>
        <dbReference type="SAM" id="Phobius"/>
    </source>
</evidence>
<dbReference type="Pfam" id="PF13687">
    <property type="entry name" value="DUF4153"/>
    <property type="match status" value="1"/>
</dbReference>
<keyword evidence="3" id="KW-1185">Reference proteome</keyword>
<dbReference type="RefSeq" id="WP_013252163.1">
    <property type="nucleotide sequence ID" value="NC_014363.1"/>
</dbReference>
<dbReference type="GeneID" id="78512715"/>
<organism evidence="2 3">
    <name type="scientific">Olsenella uli (strain ATCC 49627 / DSM 7084 / CCUG 31166 / CIP 109912 / JCM 12494 / LMG 11480 / NCIMB 702895 / VPI D76D-27C)</name>
    <name type="common">Lactobacillus uli</name>
    <dbReference type="NCBI Taxonomy" id="633147"/>
    <lineage>
        <taxon>Bacteria</taxon>
        <taxon>Bacillati</taxon>
        <taxon>Actinomycetota</taxon>
        <taxon>Coriobacteriia</taxon>
        <taxon>Coriobacteriales</taxon>
        <taxon>Atopobiaceae</taxon>
        <taxon>Olsenella</taxon>
    </lineage>
</organism>
<feature type="transmembrane region" description="Helical" evidence="1">
    <location>
        <begin position="321"/>
        <end position="343"/>
    </location>
</feature>
<evidence type="ECO:0000313" key="2">
    <source>
        <dbReference type="EMBL" id="ADK68411.1"/>
    </source>
</evidence>
<dbReference type="STRING" id="633147.Olsu_1306"/>
<dbReference type="KEGG" id="ols:Olsu_1306"/>
<proteinExistence type="predicted"/>
<feature type="transmembrane region" description="Helical" evidence="1">
    <location>
        <begin position="245"/>
        <end position="269"/>
    </location>
</feature>
<dbReference type="EMBL" id="CP002106">
    <property type="protein sequence ID" value="ADK68411.1"/>
    <property type="molecule type" value="Genomic_DNA"/>
</dbReference>
<evidence type="ECO:0000313" key="3">
    <source>
        <dbReference type="Proteomes" id="UP000000333"/>
    </source>
</evidence>